<dbReference type="CDD" id="cd05006">
    <property type="entry name" value="SIS_GmhA"/>
    <property type="match status" value="1"/>
</dbReference>
<comment type="caution">
    <text evidence="2">The sequence shown here is derived from an EMBL/GenBank/DDBJ whole genome shotgun (WGS) entry which is preliminary data.</text>
</comment>
<dbReference type="PANTHER" id="PTHR30390">
    <property type="entry name" value="SEDOHEPTULOSE 7-PHOSPHATE ISOMERASE / DNAA INITIATOR-ASSOCIATING FACTOR FOR REPLICATION INITIATION"/>
    <property type="match status" value="1"/>
</dbReference>
<dbReference type="PROSITE" id="PS51464">
    <property type="entry name" value="SIS"/>
    <property type="match status" value="1"/>
</dbReference>
<name>A0ABX3EFW4_9BACL</name>
<accession>A0ABX3EFW4</accession>
<keyword evidence="2" id="KW-0413">Isomerase</keyword>
<evidence type="ECO:0000313" key="3">
    <source>
        <dbReference type="Proteomes" id="UP000186058"/>
    </source>
</evidence>
<gene>
    <name evidence="2" type="ORF">A3844_26880</name>
</gene>
<dbReference type="InterPro" id="IPR050099">
    <property type="entry name" value="SIS_GmhA/DiaA_subfam"/>
</dbReference>
<dbReference type="SUPFAM" id="SSF53697">
    <property type="entry name" value="SIS domain"/>
    <property type="match status" value="1"/>
</dbReference>
<keyword evidence="3" id="KW-1185">Reference proteome</keyword>
<dbReference type="InterPro" id="IPR035461">
    <property type="entry name" value="GmhA/DiaA"/>
</dbReference>
<evidence type="ECO:0000313" key="2">
    <source>
        <dbReference type="EMBL" id="OKP80710.1"/>
    </source>
</evidence>
<dbReference type="GO" id="GO:0016853">
    <property type="term" value="F:isomerase activity"/>
    <property type="evidence" value="ECO:0007669"/>
    <property type="project" value="UniProtKB-KW"/>
</dbReference>
<proteinExistence type="predicted"/>
<dbReference type="RefSeq" id="WP_074086125.1">
    <property type="nucleotide sequence ID" value="NZ_LVWI01000081.1"/>
</dbReference>
<feature type="domain" description="SIS" evidence="1">
    <location>
        <begin position="31"/>
        <end position="186"/>
    </location>
</feature>
<dbReference type="EMBL" id="LVWI01000081">
    <property type="protein sequence ID" value="OKP80710.1"/>
    <property type="molecule type" value="Genomic_DNA"/>
</dbReference>
<protein>
    <submittedName>
        <fullName evidence="2">Phosphoheptose isomerase</fullName>
    </submittedName>
</protein>
<dbReference type="InterPro" id="IPR046348">
    <property type="entry name" value="SIS_dom_sf"/>
</dbReference>
<dbReference type="InterPro" id="IPR001347">
    <property type="entry name" value="SIS_dom"/>
</dbReference>
<reference evidence="2 3" key="1">
    <citation type="submission" date="2016-03" db="EMBL/GenBank/DDBJ databases">
        <authorList>
            <person name="Sant'Anna F.H."/>
            <person name="Ambrosini A."/>
            <person name="Souza R."/>
            <person name="Bach E."/>
            <person name="Fernandes G."/>
            <person name="Balsanelli E."/>
            <person name="Baura V.A."/>
            <person name="Souza E.M."/>
            <person name="Passaglia L."/>
        </authorList>
    </citation>
    <scope>NUCLEOTIDE SEQUENCE [LARGE SCALE GENOMIC DNA]</scope>
    <source>
        <strain evidence="2 3">P26E</strain>
    </source>
</reference>
<dbReference type="Proteomes" id="UP000186058">
    <property type="component" value="Unassembled WGS sequence"/>
</dbReference>
<dbReference type="Gene3D" id="3.40.50.10490">
    <property type="entry name" value="Glucose-6-phosphate isomerase like protein, domain 1"/>
    <property type="match status" value="1"/>
</dbReference>
<evidence type="ECO:0000259" key="1">
    <source>
        <dbReference type="PROSITE" id="PS51464"/>
    </source>
</evidence>
<dbReference type="PANTHER" id="PTHR30390:SF6">
    <property type="entry name" value="DNAA INITIATOR-ASSOCIATING PROTEIN DIAA"/>
    <property type="match status" value="1"/>
</dbReference>
<dbReference type="Pfam" id="PF13580">
    <property type="entry name" value="SIS_2"/>
    <property type="match status" value="1"/>
</dbReference>
<organism evidence="2 3">
    <name type="scientific">Paenibacillus helianthi</name>
    <dbReference type="NCBI Taxonomy" id="1349432"/>
    <lineage>
        <taxon>Bacteria</taxon>
        <taxon>Bacillati</taxon>
        <taxon>Bacillota</taxon>
        <taxon>Bacilli</taxon>
        <taxon>Bacillales</taxon>
        <taxon>Paenibacillaceae</taxon>
        <taxon>Paenibacillus</taxon>
    </lineage>
</organism>
<sequence>MIQELINEHNKMINRLDTQLISQIQLVIDFTLMALRQNGSVYLIGNGGSAADCQHLAAELVGRFRINRGALSAHALTTDTSIMTALGNDYGYEEVFARQIKGFVHKSDIVYAFSTSGDSKNIVRGVQAAREIGAIIIGFTGKTGGMMNEFCDVCIQVPTTNTARIQEAHIMIGHIICEIVEKSYFEEPVC</sequence>